<keyword evidence="1" id="KW-1133">Transmembrane helix</keyword>
<reference evidence="2 3" key="1">
    <citation type="submission" date="2017-04" db="EMBL/GenBank/DDBJ databases">
        <authorList>
            <person name="Afonso C.L."/>
            <person name="Miller P.J."/>
            <person name="Scott M.A."/>
            <person name="Spackman E."/>
            <person name="Goraichik I."/>
            <person name="Dimitrov K.M."/>
            <person name="Suarez D.L."/>
            <person name="Swayne D.E."/>
        </authorList>
    </citation>
    <scope>NUCLEOTIDE SEQUENCE [LARGE SCALE GENOMIC DNA]</scope>
    <source>
        <strain evidence="2 3">CGMCC 1.12644</strain>
    </source>
</reference>
<name>A0A1W2DUX9_9RHOB</name>
<gene>
    <name evidence="2" type="ORF">SAMN06295998_11833</name>
</gene>
<proteinExistence type="predicted"/>
<dbReference type="AlphaFoldDB" id="A0A1W2DUX9"/>
<evidence type="ECO:0000256" key="1">
    <source>
        <dbReference type="SAM" id="Phobius"/>
    </source>
</evidence>
<keyword evidence="1" id="KW-0812">Transmembrane</keyword>
<keyword evidence="1" id="KW-0472">Membrane</keyword>
<organism evidence="2 3">
    <name type="scientific">Primorskyibacter flagellatus</name>
    <dbReference type="NCBI Taxonomy" id="1387277"/>
    <lineage>
        <taxon>Bacteria</taxon>
        <taxon>Pseudomonadati</taxon>
        <taxon>Pseudomonadota</taxon>
        <taxon>Alphaproteobacteria</taxon>
        <taxon>Rhodobacterales</taxon>
        <taxon>Roseobacteraceae</taxon>
        <taxon>Primorskyibacter</taxon>
    </lineage>
</organism>
<sequence>MIATLMGGIAASPIGRAALRYGTIALTIVLFLLAIRHAGERAGRLAERFETTEKTNAIQRQMLEAAARRPRDRDQLVDRLRDGGF</sequence>
<dbReference type="EMBL" id="FWYD01000018">
    <property type="protein sequence ID" value="SMD01187.1"/>
    <property type="molecule type" value="Genomic_DNA"/>
</dbReference>
<dbReference type="Proteomes" id="UP000192330">
    <property type="component" value="Unassembled WGS sequence"/>
</dbReference>
<dbReference type="STRING" id="1387277.SAMN06295998_11833"/>
<keyword evidence="3" id="KW-1185">Reference proteome</keyword>
<protein>
    <submittedName>
        <fullName evidence="2">Uncharacterized protein</fullName>
    </submittedName>
</protein>
<dbReference type="OrthoDB" id="7779135at2"/>
<dbReference type="RefSeq" id="WP_084354025.1">
    <property type="nucleotide sequence ID" value="NZ_FWYD01000018.1"/>
</dbReference>
<accession>A0A1W2DUX9</accession>
<evidence type="ECO:0000313" key="3">
    <source>
        <dbReference type="Proteomes" id="UP000192330"/>
    </source>
</evidence>
<feature type="transmembrane region" description="Helical" evidence="1">
    <location>
        <begin position="18"/>
        <end position="35"/>
    </location>
</feature>
<evidence type="ECO:0000313" key="2">
    <source>
        <dbReference type="EMBL" id="SMD01187.1"/>
    </source>
</evidence>